<organism evidence="3 4">
    <name type="scientific">Nothophoma quercina</name>
    <dbReference type="NCBI Taxonomy" id="749835"/>
    <lineage>
        <taxon>Eukaryota</taxon>
        <taxon>Fungi</taxon>
        <taxon>Dikarya</taxon>
        <taxon>Ascomycota</taxon>
        <taxon>Pezizomycotina</taxon>
        <taxon>Dothideomycetes</taxon>
        <taxon>Pleosporomycetidae</taxon>
        <taxon>Pleosporales</taxon>
        <taxon>Pleosporineae</taxon>
        <taxon>Didymellaceae</taxon>
        <taxon>Nothophoma</taxon>
    </lineage>
</organism>
<dbReference type="EMBL" id="JAKIXB020000025">
    <property type="protein sequence ID" value="KAL1597548.1"/>
    <property type="molecule type" value="Genomic_DNA"/>
</dbReference>
<dbReference type="InterPro" id="IPR001452">
    <property type="entry name" value="SH3_domain"/>
</dbReference>
<gene>
    <name evidence="3" type="primary">ADE3_1</name>
    <name evidence="3" type="ORF">SLS59_007245</name>
</gene>
<sequence length="479" mass="54005">MAQVDNMANVDTPDATIVSIALQRLEKLGTDQYIIAFGPNGRQFFATSNGYAAVGLPIEVLDSILAGHVRKVKWASYGSHPDSWVFAYEMTDGTSSIHVGPAIPAALLRFIDKISAAPDLRSALRVQLGANDSFVAYAKTSWAAHGIPKALEVELCQLSWTHMRSSTVTRGSLKGTLAQVAWHSDGSYYIDGQAGYFWHFNSSTMRRAWSELWSKTDTLPSLEELSELVLVALDPYAPVSETFVFIKKQHNDQEAPFVIHFYEDTTHTTQELMETPQAAPTVQDTRLQHIERAAEKPKTFRWAISNRTGRPHPSDSWELELNKGQKIKVWEEKGSNWYIAEGRGGIKGWVHGTWLDFCGSKVHRDPQSTYAQFQNDMRKLLVPGQLREFLPLQEYMSSCSIATCLRGGTQLGICVHDLQTLLEGSGCYSFEWLKEERIVWHPDKFARYCHPDHKEKLKASAQEVFVLYGVLMDNCSRRE</sequence>
<keyword evidence="4" id="KW-1185">Reference proteome</keyword>
<evidence type="ECO:0000313" key="3">
    <source>
        <dbReference type="EMBL" id="KAL1597548.1"/>
    </source>
</evidence>
<feature type="domain" description="SH3" evidence="2">
    <location>
        <begin position="305"/>
        <end position="356"/>
    </location>
</feature>
<protein>
    <submittedName>
        <fullName evidence="3">Tetrahydrofolate synthase</fullName>
    </submittedName>
</protein>
<dbReference type="SUPFAM" id="SSF50044">
    <property type="entry name" value="SH3-domain"/>
    <property type="match status" value="1"/>
</dbReference>
<reference evidence="3 4" key="1">
    <citation type="submission" date="2024-02" db="EMBL/GenBank/DDBJ databases">
        <title>De novo assembly and annotation of 12 fungi associated with fruit tree decline syndrome in Ontario, Canada.</title>
        <authorList>
            <person name="Sulman M."/>
            <person name="Ellouze W."/>
            <person name="Ilyukhin E."/>
        </authorList>
    </citation>
    <scope>NUCLEOTIDE SEQUENCE [LARGE SCALE GENOMIC DNA]</scope>
    <source>
        <strain evidence="3 4">M97-236</strain>
    </source>
</reference>
<accession>A0ABR3QZF7</accession>
<evidence type="ECO:0000313" key="4">
    <source>
        <dbReference type="Proteomes" id="UP001521222"/>
    </source>
</evidence>
<name>A0ABR3QZF7_9PLEO</name>
<keyword evidence="1" id="KW-0728">SH3 domain</keyword>
<dbReference type="CDD" id="cd00174">
    <property type="entry name" value="SH3"/>
    <property type="match status" value="1"/>
</dbReference>
<dbReference type="InterPro" id="IPR036028">
    <property type="entry name" value="SH3-like_dom_sf"/>
</dbReference>
<dbReference type="Pfam" id="PF07653">
    <property type="entry name" value="SH3_2"/>
    <property type="match status" value="1"/>
</dbReference>
<dbReference type="Proteomes" id="UP001521222">
    <property type="component" value="Unassembled WGS sequence"/>
</dbReference>
<evidence type="ECO:0000259" key="2">
    <source>
        <dbReference type="Pfam" id="PF07653"/>
    </source>
</evidence>
<proteinExistence type="predicted"/>
<evidence type="ECO:0000256" key="1">
    <source>
        <dbReference type="ARBA" id="ARBA00022443"/>
    </source>
</evidence>
<comment type="caution">
    <text evidence="3">The sequence shown here is derived from an EMBL/GenBank/DDBJ whole genome shotgun (WGS) entry which is preliminary data.</text>
</comment>